<dbReference type="HOGENOM" id="CLU_1751457_0_0_1"/>
<evidence type="ECO:0000313" key="1">
    <source>
        <dbReference type="EMBL" id="EKC22815.1"/>
    </source>
</evidence>
<proteinExistence type="predicted"/>
<dbReference type="AlphaFoldDB" id="K1Q1U4"/>
<dbReference type="InParanoid" id="K1Q1U4"/>
<organism evidence="1">
    <name type="scientific">Magallana gigas</name>
    <name type="common">Pacific oyster</name>
    <name type="synonym">Crassostrea gigas</name>
    <dbReference type="NCBI Taxonomy" id="29159"/>
    <lineage>
        <taxon>Eukaryota</taxon>
        <taxon>Metazoa</taxon>
        <taxon>Spiralia</taxon>
        <taxon>Lophotrochozoa</taxon>
        <taxon>Mollusca</taxon>
        <taxon>Bivalvia</taxon>
        <taxon>Autobranchia</taxon>
        <taxon>Pteriomorphia</taxon>
        <taxon>Ostreida</taxon>
        <taxon>Ostreoidea</taxon>
        <taxon>Ostreidae</taxon>
        <taxon>Magallana</taxon>
    </lineage>
</organism>
<gene>
    <name evidence="1" type="ORF">CGI_10001437</name>
</gene>
<protein>
    <submittedName>
        <fullName evidence="1">Uncharacterized protein</fullName>
    </submittedName>
</protein>
<accession>K1Q1U4</accession>
<dbReference type="EMBL" id="JH817255">
    <property type="protein sequence ID" value="EKC22815.1"/>
    <property type="molecule type" value="Genomic_DNA"/>
</dbReference>
<dbReference type="Gene3D" id="2.60.120.260">
    <property type="entry name" value="Galactose-binding domain-like"/>
    <property type="match status" value="1"/>
</dbReference>
<name>K1Q1U4_MAGGI</name>
<reference evidence="1" key="1">
    <citation type="journal article" date="2012" name="Nature">
        <title>The oyster genome reveals stress adaptation and complexity of shell formation.</title>
        <authorList>
            <person name="Zhang G."/>
            <person name="Fang X."/>
            <person name="Guo X."/>
            <person name="Li L."/>
            <person name="Luo R."/>
            <person name="Xu F."/>
            <person name="Yang P."/>
            <person name="Zhang L."/>
            <person name="Wang X."/>
            <person name="Qi H."/>
            <person name="Xiong Z."/>
            <person name="Que H."/>
            <person name="Xie Y."/>
            <person name="Holland P.W."/>
            <person name="Paps J."/>
            <person name="Zhu Y."/>
            <person name="Wu F."/>
            <person name="Chen Y."/>
            <person name="Wang J."/>
            <person name="Peng C."/>
            <person name="Meng J."/>
            <person name="Yang L."/>
            <person name="Liu J."/>
            <person name="Wen B."/>
            <person name="Zhang N."/>
            <person name="Huang Z."/>
            <person name="Zhu Q."/>
            <person name="Feng Y."/>
            <person name="Mount A."/>
            <person name="Hedgecock D."/>
            <person name="Xu Z."/>
            <person name="Liu Y."/>
            <person name="Domazet-Loso T."/>
            <person name="Du Y."/>
            <person name="Sun X."/>
            <person name="Zhang S."/>
            <person name="Liu B."/>
            <person name="Cheng P."/>
            <person name="Jiang X."/>
            <person name="Li J."/>
            <person name="Fan D."/>
            <person name="Wang W."/>
            <person name="Fu W."/>
            <person name="Wang T."/>
            <person name="Wang B."/>
            <person name="Zhang J."/>
            <person name="Peng Z."/>
            <person name="Li Y."/>
            <person name="Li N."/>
            <person name="Wang J."/>
            <person name="Chen M."/>
            <person name="He Y."/>
            <person name="Tan F."/>
            <person name="Song X."/>
            <person name="Zheng Q."/>
            <person name="Huang R."/>
            <person name="Yang H."/>
            <person name="Du X."/>
            <person name="Chen L."/>
            <person name="Yang M."/>
            <person name="Gaffney P.M."/>
            <person name="Wang S."/>
            <person name="Luo L."/>
            <person name="She Z."/>
            <person name="Ming Y."/>
            <person name="Huang W."/>
            <person name="Zhang S."/>
            <person name="Huang B."/>
            <person name="Zhang Y."/>
            <person name="Qu T."/>
            <person name="Ni P."/>
            <person name="Miao G."/>
            <person name="Wang J."/>
            <person name="Wang Q."/>
            <person name="Steinberg C.E."/>
            <person name="Wang H."/>
            <person name="Li N."/>
            <person name="Qian L."/>
            <person name="Zhang G."/>
            <person name="Li Y."/>
            <person name="Yang H."/>
            <person name="Liu X."/>
            <person name="Wang J."/>
            <person name="Yin Y."/>
            <person name="Wang J."/>
        </authorList>
    </citation>
    <scope>NUCLEOTIDE SEQUENCE [LARGE SCALE GENOMIC DNA]</scope>
    <source>
        <strain evidence="1">05x7-T-G4-1.051#20</strain>
    </source>
</reference>
<sequence>MAGDKAVDGRYTSRHYSRINNGYTAVFLGFSLYISNSTNRLDGILCHHDTNYTRETIPDHVTIDCPYHGQYVIFYNERLPGVTYPSGYSNLAYGDLCEVEVYGDHGNDKNALDMKMLISQRTTGPVSEMEVLAHEAVGPRQYVYGDERK</sequence>